<dbReference type="Proteomes" id="UP000054845">
    <property type="component" value="Unassembled WGS sequence"/>
</dbReference>
<dbReference type="OrthoDB" id="3981028at2759"/>
<feature type="compositionally biased region" description="Basic and acidic residues" evidence="1">
    <location>
        <begin position="459"/>
        <end position="471"/>
    </location>
</feature>
<feature type="compositionally biased region" description="Low complexity" evidence="1">
    <location>
        <begin position="364"/>
        <end position="380"/>
    </location>
</feature>
<feature type="compositionally biased region" description="Basic and acidic residues" evidence="1">
    <location>
        <begin position="415"/>
        <end position="424"/>
    </location>
</feature>
<feature type="region of interest" description="Disordered" evidence="1">
    <location>
        <begin position="540"/>
        <end position="563"/>
    </location>
</feature>
<feature type="compositionally biased region" description="Low complexity" evidence="1">
    <location>
        <begin position="399"/>
        <end position="413"/>
    </location>
</feature>
<dbReference type="EMBL" id="CCYA01000278">
    <property type="protein sequence ID" value="CEH16301.1"/>
    <property type="molecule type" value="Genomic_DNA"/>
</dbReference>
<organism evidence="2 3">
    <name type="scientific">Ceraceosorus bombacis</name>
    <dbReference type="NCBI Taxonomy" id="401625"/>
    <lineage>
        <taxon>Eukaryota</taxon>
        <taxon>Fungi</taxon>
        <taxon>Dikarya</taxon>
        <taxon>Basidiomycota</taxon>
        <taxon>Ustilaginomycotina</taxon>
        <taxon>Exobasidiomycetes</taxon>
        <taxon>Ceraceosorales</taxon>
        <taxon>Ceraceosoraceae</taxon>
        <taxon>Ceraceosorus</taxon>
    </lineage>
</organism>
<accession>A0A0P1BIZ2</accession>
<feature type="compositionally biased region" description="Low complexity" evidence="1">
    <location>
        <begin position="472"/>
        <end position="487"/>
    </location>
</feature>
<feature type="region of interest" description="Disordered" evidence="1">
    <location>
        <begin position="364"/>
        <end position="487"/>
    </location>
</feature>
<reference evidence="2 3" key="1">
    <citation type="submission" date="2014-09" db="EMBL/GenBank/DDBJ databases">
        <authorList>
            <person name="Magalhaes I.L.F."/>
            <person name="Oliveira U."/>
            <person name="Santos F.R."/>
            <person name="Vidigal T.H.D.A."/>
            <person name="Brescovit A.D."/>
            <person name="Santos A.J."/>
        </authorList>
    </citation>
    <scope>NUCLEOTIDE SEQUENCE [LARGE SCALE GENOMIC DNA]</scope>
</reference>
<protein>
    <submittedName>
        <fullName evidence="2">Uncharacterized protein</fullName>
    </submittedName>
</protein>
<feature type="compositionally biased region" description="Basic and acidic residues" evidence="1">
    <location>
        <begin position="381"/>
        <end position="393"/>
    </location>
</feature>
<keyword evidence="3" id="KW-1185">Reference proteome</keyword>
<name>A0A0P1BIZ2_9BASI</name>
<sequence>MQTLQPTTSALRSKEHGLRSLSSSISSLPGAPLSPNSSTVLLPRDLHNASDSAQALYSRAARAFLQRSHASALLTSQAALDLLNQGTESPRDAELTQVLERLLILRLTIFATLYEPRNPSGAPILEALKRQSSQASQQLQHRLGLPVEDFLLELWKEPLEAYHPDLISHWSQLDSLDPSPSTLRSPLDLPGGLVAAAIMSALRVDGAHTDSEPSANSNRVISRKETASRNAASLSGLKAARSICEWVLAAHSAPLLGDEQSGMSVKALQARQEQHDRVLELYTLHVLGARAGEWDYAEQLISLSGGEDSQSKEALLHRLYAAKDHIASRPERRRIASEAATRAYEAEKARRASESKAVAATGATAAAASMPSSASASSSRARPERAADEGEGKRRFRRLSSSSGASARSSAAEADVERPSERRPQPQRSASSQDGSSRAEQKAAAKPSSSSDFAARRSSVRDYLARGHERVSTLNRSRSLSSSQSTNPQTSILQLFNRFAQMLKTHPMAAVRWVGVILVALSILRNAAAYATSLRGVGGSGHARRIAGSTTESQSGGGGNSRPGLVRLAAAKLWDTMRMGTQVTYL</sequence>
<dbReference type="STRING" id="401625.A0A0P1BIZ2"/>
<evidence type="ECO:0000313" key="2">
    <source>
        <dbReference type="EMBL" id="CEH16301.1"/>
    </source>
</evidence>
<dbReference type="AlphaFoldDB" id="A0A0P1BIZ2"/>
<feature type="compositionally biased region" description="Low complexity" evidence="1">
    <location>
        <begin position="448"/>
        <end position="457"/>
    </location>
</feature>
<evidence type="ECO:0000313" key="3">
    <source>
        <dbReference type="Proteomes" id="UP000054845"/>
    </source>
</evidence>
<proteinExistence type="predicted"/>
<evidence type="ECO:0000256" key="1">
    <source>
        <dbReference type="SAM" id="MobiDB-lite"/>
    </source>
</evidence>